<dbReference type="EMBL" id="FNTS01000002">
    <property type="protein sequence ID" value="SED80803.1"/>
    <property type="molecule type" value="Genomic_DNA"/>
</dbReference>
<dbReference type="Proteomes" id="UP000182179">
    <property type="component" value="Unassembled WGS sequence"/>
</dbReference>
<evidence type="ECO:0000313" key="4">
    <source>
        <dbReference type="Proteomes" id="UP000181661"/>
    </source>
</evidence>
<feature type="transmembrane region" description="Helical" evidence="1">
    <location>
        <begin position="35"/>
        <end position="51"/>
    </location>
</feature>
<comment type="caution">
    <text evidence="2">The sequence shown here is derived from an EMBL/GenBank/DDBJ whole genome shotgun (WGS) entry which is preliminary data.</text>
</comment>
<dbReference type="AlphaFoldDB" id="A0A1S2UVM6"/>
<evidence type="ECO:0000313" key="5">
    <source>
        <dbReference type="Proteomes" id="UP000182179"/>
    </source>
</evidence>
<evidence type="ECO:0000256" key="1">
    <source>
        <dbReference type="SAM" id="Phobius"/>
    </source>
</evidence>
<keyword evidence="5" id="KW-1185">Reference proteome</keyword>
<keyword evidence="1" id="KW-1133">Transmembrane helix</keyword>
<organism evidence="2 4">
    <name type="scientific">Pseudomonas costantinii</name>
    <dbReference type="NCBI Taxonomy" id="168469"/>
    <lineage>
        <taxon>Bacteria</taxon>
        <taxon>Pseudomonadati</taxon>
        <taxon>Pseudomonadota</taxon>
        <taxon>Gammaproteobacteria</taxon>
        <taxon>Pseudomonadales</taxon>
        <taxon>Pseudomonadaceae</taxon>
        <taxon>Pseudomonas</taxon>
    </lineage>
</organism>
<reference evidence="3 5" key="2">
    <citation type="submission" date="2016-10" db="EMBL/GenBank/DDBJ databases">
        <authorList>
            <person name="Varghese N."/>
            <person name="Submissions S."/>
        </authorList>
    </citation>
    <scope>NUCLEOTIDE SEQUENCE [LARGE SCALE GENOMIC DNA]</scope>
    <source>
        <strain evidence="3 5">BS2773</strain>
    </source>
</reference>
<dbReference type="EMBL" id="MDDR01000035">
    <property type="protein sequence ID" value="OIN50491.1"/>
    <property type="molecule type" value="Genomic_DNA"/>
</dbReference>
<evidence type="ECO:0000313" key="3">
    <source>
        <dbReference type="EMBL" id="SED80803.1"/>
    </source>
</evidence>
<protein>
    <submittedName>
        <fullName evidence="2">Uncharacterized protein</fullName>
    </submittedName>
</protein>
<gene>
    <name evidence="2" type="ORF">BFL40_19830</name>
    <name evidence="3" type="ORF">SAMN04515675_2594</name>
</gene>
<reference evidence="2 4" key="1">
    <citation type="submission" date="2016-08" db="EMBL/GenBank/DDBJ databases">
        <title>Draft genome sequence of Pseudomonas costantinii LMG 22119, type strain isolated from cultivated mushroom (Agaricus bisporus) sporophores.</title>
        <authorList>
            <person name="Tambong J.T."/>
        </authorList>
    </citation>
    <scope>NUCLEOTIDE SEQUENCE [LARGE SCALE GENOMIC DNA]</scope>
    <source>
        <strain evidence="2 4">LMG 22119</strain>
    </source>
</reference>
<dbReference type="RefSeq" id="WP_071485536.1">
    <property type="nucleotide sequence ID" value="NZ_FNTS01000002.1"/>
</dbReference>
<dbReference type="Proteomes" id="UP000181661">
    <property type="component" value="Unassembled WGS sequence"/>
</dbReference>
<keyword evidence="1" id="KW-0812">Transmembrane</keyword>
<keyword evidence="1" id="KW-0472">Membrane</keyword>
<name>A0A1S2UVM6_9PSED</name>
<sequence length="62" mass="7068">MRVLRFFLTLFTFICLLAGSSIVVTTICLMLRFPPLLFAIVLGCVLLVIILRKIRAHYRTAV</sequence>
<evidence type="ECO:0000313" key="2">
    <source>
        <dbReference type="EMBL" id="OIN50491.1"/>
    </source>
</evidence>
<proteinExistence type="predicted"/>
<accession>A0A1S2UVM6</accession>